<evidence type="ECO:0000313" key="2">
    <source>
        <dbReference type="EMBL" id="NMF58657.1"/>
    </source>
</evidence>
<dbReference type="InterPro" id="IPR036397">
    <property type="entry name" value="RNaseH_sf"/>
</dbReference>
<gene>
    <name evidence="2" type="ORF">HC246_11660</name>
</gene>
<keyword evidence="3" id="KW-1185">Reference proteome</keyword>
<comment type="caution">
    <text evidence="2">The sequence shown here is derived from an EMBL/GenBank/DDBJ whole genome shotgun (WGS) entry which is preliminary data.</text>
</comment>
<dbReference type="Gene3D" id="3.30.420.10">
    <property type="entry name" value="Ribonuclease H-like superfamily/Ribonuclease H"/>
    <property type="match status" value="1"/>
</dbReference>
<dbReference type="InterPro" id="IPR038717">
    <property type="entry name" value="Tc1-like_DDE_dom"/>
</dbReference>
<protein>
    <recommendedName>
        <fullName evidence="1">Tc1-like transposase DDE domain-containing protein</fullName>
    </recommendedName>
</protein>
<evidence type="ECO:0000313" key="3">
    <source>
        <dbReference type="Proteomes" id="UP000738376"/>
    </source>
</evidence>
<evidence type="ECO:0000259" key="1">
    <source>
        <dbReference type="Pfam" id="PF13358"/>
    </source>
</evidence>
<dbReference type="Proteomes" id="UP000738376">
    <property type="component" value="Unassembled WGS sequence"/>
</dbReference>
<dbReference type="EMBL" id="JAAVJL010000001">
    <property type="protein sequence ID" value="NMF58657.1"/>
    <property type="molecule type" value="Genomic_DNA"/>
</dbReference>
<dbReference type="RefSeq" id="WP_169363534.1">
    <property type="nucleotide sequence ID" value="NZ_JAAVJL010000001.1"/>
</dbReference>
<dbReference type="Pfam" id="PF13358">
    <property type="entry name" value="DDE_3"/>
    <property type="match status" value="1"/>
</dbReference>
<sequence length="111" mass="13156">MKGEDFLTFIQDDLVPKLRPEHKIIMDNLNCHKVESVAQAITESGAKILHLPTYSPDFNPIEMMWSVLKCFFGLLRPQYQKLLQHLINIFHYLLEKDFFKNWFTKCSYCTT</sequence>
<accession>A0ABX1LR96</accession>
<dbReference type="PANTHER" id="PTHR46564">
    <property type="entry name" value="TRANSPOSASE"/>
    <property type="match status" value="1"/>
</dbReference>
<reference evidence="2 3" key="1">
    <citation type="submission" date="2020-03" db="EMBL/GenBank/DDBJ databases">
        <title>Draft Genome Sequence of 2-Methylisoborneol Producing Pseudanabaena yagii Strain GIHE-NHR1 Isolated from North Han River in South Korea.</title>
        <authorList>
            <person name="Jeong J."/>
        </authorList>
    </citation>
    <scope>NUCLEOTIDE SEQUENCE [LARGE SCALE GENOMIC DNA]</scope>
    <source>
        <strain evidence="2 3">GIHE-NHR1</strain>
    </source>
</reference>
<dbReference type="PANTHER" id="PTHR46564:SF1">
    <property type="entry name" value="TRANSPOSASE"/>
    <property type="match status" value="1"/>
</dbReference>
<name>A0ABX1LR96_9CYAN</name>
<feature type="domain" description="Tc1-like transposase DDE" evidence="1">
    <location>
        <begin position="2"/>
        <end position="69"/>
    </location>
</feature>
<proteinExistence type="predicted"/>
<organism evidence="2 3">
    <name type="scientific">Pseudanabaena yagii GIHE-NHR1</name>
    <dbReference type="NCBI Taxonomy" id="2722753"/>
    <lineage>
        <taxon>Bacteria</taxon>
        <taxon>Bacillati</taxon>
        <taxon>Cyanobacteriota</taxon>
        <taxon>Cyanophyceae</taxon>
        <taxon>Pseudanabaenales</taxon>
        <taxon>Pseudanabaenaceae</taxon>
        <taxon>Pseudanabaena</taxon>
        <taxon>Pseudanabaena yagii</taxon>
    </lineage>
</organism>